<evidence type="ECO:0000256" key="2">
    <source>
        <dbReference type="ARBA" id="ARBA00022614"/>
    </source>
</evidence>
<dbReference type="STRING" id="4565.A0A3B6SNR7"/>
<dbReference type="InterPro" id="IPR032675">
    <property type="entry name" value="LRR_dom_sf"/>
</dbReference>
<dbReference type="OMA" id="RVINWCI"/>
<dbReference type="SUPFAM" id="SSF52058">
    <property type="entry name" value="L domain-like"/>
    <property type="match status" value="1"/>
</dbReference>
<dbReference type="Gramene" id="TraesCS7B03G1140800.1">
    <property type="protein sequence ID" value="TraesCS7B03G1140800.1.CDS"/>
    <property type="gene ID" value="TraesCS7B03G1140800"/>
</dbReference>
<dbReference type="GO" id="GO:0042742">
    <property type="term" value="P:defense response to bacterium"/>
    <property type="evidence" value="ECO:0007669"/>
    <property type="project" value="UniProtKB-ARBA"/>
</dbReference>
<dbReference type="FunFam" id="1.10.10.10:FF:000322">
    <property type="entry name" value="Probable disease resistance protein At1g63360"/>
    <property type="match status" value="1"/>
</dbReference>
<protein>
    <recommendedName>
        <fullName evidence="13">NB-ARC domain-containing protein</fullName>
    </recommendedName>
</protein>
<dbReference type="InterPro" id="IPR041118">
    <property type="entry name" value="Rx_N"/>
</dbReference>
<dbReference type="Gene3D" id="1.10.10.10">
    <property type="entry name" value="Winged helix-like DNA-binding domain superfamily/Winged helix DNA-binding domain"/>
    <property type="match status" value="1"/>
</dbReference>
<dbReference type="GO" id="GO:0043531">
    <property type="term" value="F:ADP binding"/>
    <property type="evidence" value="ECO:0007669"/>
    <property type="project" value="InterPro"/>
</dbReference>
<dbReference type="SMR" id="A0A3B6SNR7"/>
<dbReference type="Gramene" id="TraesCS7B02G423500.1">
    <property type="protein sequence ID" value="TraesCS7B02G423500.1"/>
    <property type="gene ID" value="TraesCS7B02G423500"/>
</dbReference>
<gene>
    <name evidence="11" type="primary">LOC123158515</name>
</gene>
<dbReference type="InterPro" id="IPR055414">
    <property type="entry name" value="LRR_R13L4/SHOC2-like"/>
</dbReference>
<evidence type="ECO:0000256" key="1">
    <source>
        <dbReference type="ARBA" id="ARBA00008894"/>
    </source>
</evidence>
<dbReference type="InterPro" id="IPR058922">
    <property type="entry name" value="WHD_DRP"/>
</dbReference>
<sequence length="866" mass="99771">MAESAVSTVLWNVGNLVSQQTKFLCGVTVEVEFLKDELMRLHGYLRDADSEQRQGNARVAILVSQIRTASYEAENIIEAANYIQMRNRPKRGFMGAISRYACLPTYLVTLRNVGFEVEHVRRKLTEIFQSAERLKIDLDTTALVEDQFLQDHGLRHQNFEYDAVMVGFHDEYKEIVDILVDKENMLSAISIVGMGGAGKTTLARKIYTSSRVKQHFETLAWVTVSQTFKGIDLLKDIMKQIVGDKKESREIDQMQEFDVGKKISDFLLKKRYLVVFDDVWEADTWEQINQTVTAFPDATNGSRVLLTTRKFDVANHVEMPTHVHALKKLDEEKSWELFSSKALPSYRRAVLRDVDEFEELGRKLAKKCNGLPLALAVLGGYLSKNLSLQAWSDVLLGWPSTRKTEMMRNILARSYKDLPNRYLRSCFLYLAAFPEDYIIYVSDLIELWIAESFIPYAPRHKLEETARKYVTELAQRCLVQAVDRSKAHGWIETIRIHDILRDWCIEEARQDGFLDVIDKTTGQTGVSSSQKMIYYRSSFQTLSGKILPETLNIRTLLGFGLSSVSLPNLRFLRVVHIEDSSLEKFCRVINWCIHLRRLRLRSCKDMALPSSIGQLLYLQTIDLRGTYLLSRVPNSFWDIPTLRHLFLSNWFSPPPPRRSVRVQHKELQTFELNLSSVGSGTKYCYDDMVIFLGQLNQLRTLSVRIGSIPLEMVKIFANMPHLVDLFLAKFRLLDRLPSEFPRTLRSLVLQAYVIEQDPMPVLEKLPCLVVLDLSGYEGRTMSCSAQGFPRLQELKLSRFSTEEWMMEDGTMAKLSRLELFWFQKIGKLPENLPSSLKYLELNSVPLISEDDITRMKLMWRGCEVCT</sequence>
<dbReference type="InterPro" id="IPR027417">
    <property type="entry name" value="P-loop_NTPase"/>
</dbReference>
<evidence type="ECO:0000256" key="4">
    <source>
        <dbReference type="ARBA" id="ARBA00022741"/>
    </source>
</evidence>
<dbReference type="InterPro" id="IPR036388">
    <property type="entry name" value="WH-like_DNA-bd_sf"/>
</dbReference>
<dbReference type="PANTHER" id="PTHR23155:SF968">
    <property type="entry name" value="NB-ARC DOMAIN CONTAINING PROTEIN, EXPRESSED"/>
    <property type="match status" value="1"/>
</dbReference>
<evidence type="ECO:0000256" key="6">
    <source>
        <dbReference type="ARBA" id="ARBA00023054"/>
    </source>
</evidence>
<evidence type="ECO:0000259" key="9">
    <source>
        <dbReference type="Pfam" id="PF23559"/>
    </source>
</evidence>
<evidence type="ECO:0000256" key="5">
    <source>
        <dbReference type="ARBA" id="ARBA00022821"/>
    </source>
</evidence>
<evidence type="ECO:0008006" key="13">
    <source>
        <dbReference type="Google" id="ProtNLM"/>
    </source>
</evidence>
<dbReference type="Pfam" id="PF23559">
    <property type="entry name" value="WHD_DRP"/>
    <property type="match status" value="1"/>
</dbReference>
<evidence type="ECO:0000256" key="3">
    <source>
        <dbReference type="ARBA" id="ARBA00022737"/>
    </source>
</evidence>
<feature type="domain" description="Disease resistance N-terminal" evidence="8">
    <location>
        <begin position="5"/>
        <end position="90"/>
    </location>
</feature>
<dbReference type="PaxDb" id="4565-Traes_7BL_19EAD351B.1"/>
<dbReference type="Pfam" id="PF23598">
    <property type="entry name" value="LRR_14"/>
    <property type="match status" value="1"/>
</dbReference>
<dbReference type="PANTHER" id="PTHR23155">
    <property type="entry name" value="DISEASE RESISTANCE PROTEIN RP"/>
    <property type="match status" value="1"/>
</dbReference>
<dbReference type="CDD" id="cd14798">
    <property type="entry name" value="RX-CC_like"/>
    <property type="match status" value="1"/>
</dbReference>
<dbReference type="Gene3D" id="1.20.5.4130">
    <property type="match status" value="1"/>
</dbReference>
<comment type="similarity">
    <text evidence="1">Belongs to the disease resistance NB-LRR family.</text>
</comment>
<feature type="domain" description="Disease resistance R13L4/SHOC-2-like LRR" evidence="10">
    <location>
        <begin position="564"/>
        <end position="705"/>
    </location>
</feature>
<evidence type="ECO:0000259" key="8">
    <source>
        <dbReference type="Pfam" id="PF18052"/>
    </source>
</evidence>
<evidence type="ECO:0000313" key="12">
    <source>
        <dbReference type="Proteomes" id="UP000019116"/>
    </source>
</evidence>
<dbReference type="OrthoDB" id="600370at2759"/>
<dbReference type="Gene3D" id="1.10.8.430">
    <property type="entry name" value="Helical domain of apoptotic protease-activating factors"/>
    <property type="match status" value="1"/>
</dbReference>
<dbReference type="PRINTS" id="PR00364">
    <property type="entry name" value="DISEASERSIST"/>
</dbReference>
<evidence type="ECO:0000259" key="10">
    <source>
        <dbReference type="Pfam" id="PF23598"/>
    </source>
</evidence>
<dbReference type="Pfam" id="PF00931">
    <property type="entry name" value="NB-ARC"/>
    <property type="match status" value="1"/>
</dbReference>
<reference evidence="11" key="2">
    <citation type="submission" date="2018-10" db="UniProtKB">
        <authorList>
            <consortium name="EnsemblPlants"/>
        </authorList>
    </citation>
    <scope>IDENTIFICATION</scope>
</reference>
<dbReference type="SUPFAM" id="SSF52540">
    <property type="entry name" value="P-loop containing nucleoside triphosphate hydrolases"/>
    <property type="match status" value="1"/>
</dbReference>
<accession>A0A3B6SNR7</accession>
<keyword evidence="4" id="KW-0547">Nucleotide-binding</keyword>
<evidence type="ECO:0000259" key="7">
    <source>
        <dbReference type="Pfam" id="PF00931"/>
    </source>
</evidence>
<dbReference type="InterPro" id="IPR044974">
    <property type="entry name" value="Disease_R_plants"/>
</dbReference>
<evidence type="ECO:0000313" key="11">
    <source>
        <dbReference type="EnsemblPlants" id="TraesCS7B02G423500.1"/>
    </source>
</evidence>
<dbReference type="Pfam" id="PF18052">
    <property type="entry name" value="Rx_N"/>
    <property type="match status" value="1"/>
</dbReference>
<organism evidence="11">
    <name type="scientific">Triticum aestivum</name>
    <name type="common">Wheat</name>
    <dbReference type="NCBI Taxonomy" id="4565"/>
    <lineage>
        <taxon>Eukaryota</taxon>
        <taxon>Viridiplantae</taxon>
        <taxon>Streptophyta</taxon>
        <taxon>Embryophyta</taxon>
        <taxon>Tracheophyta</taxon>
        <taxon>Spermatophyta</taxon>
        <taxon>Magnoliopsida</taxon>
        <taxon>Liliopsida</taxon>
        <taxon>Poales</taxon>
        <taxon>Poaceae</taxon>
        <taxon>BOP clade</taxon>
        <taxon>Pooideae</taxon>
        <taxon>Triticodae</taxon>
        <taxon>Triticeae</taxon>
        <taxon>Triticinae</taxon>
        <taxon>Triticum</taxon>
    </lineage>
</organism>
<keyword evidence="3" id="KW-0677">Repeat</keyword>
<feature type="domain" description="Disease resistance protein winged helix" evidence="9">
    <location>
        <begin position="433"/>
        <end position="502"/>
    </location>
</feature>
<name>A0A3B6SNR7_WHEAT</name>
<dbReference type="Proteomes" id="UP000019116">
    <property type="component" value="Chromosome 7B"/>
</dbReference>
<dbReference type="InterPro" id="IPR002182">
    <property type="entry name" value="NB-ARC"/>
</dbReference>
<dbReference type="InterPro" id="IPR038005">
    <property type="entry name" value="RX-like_CC"/>
</dbReference>
<dbReference type="AlphaFoldDB" id="A0A3B6SNR7"/>
<dbReference type="Gene3D" id="3.80.10.10">
    <property type="entry name" value="Ribonuclease Inhibitor"/>
    <property type="match status" value="2"/>
</dbReference>
<dbReference type="InterPro" id="IPR042197">
    <property type="entry name" value="Apaf_helical"/>
</dbReference>
<dbReference type="GO" id="GO:0009626">
    <property type="term" value="P:plant-type hypersensitive response"/>
    <property type="evidence" value="ECO:0007669"/>
    <property type="project" value="UniProtKB-ARBA"/>
</dbReference>
<proteinExistence type="inferred from homology"/>
<feature type="domain" description="NB-ARC" evidence="7">
    <location>
        <begin position="171"/>
        <end position="344"/>
    </location>
</feature>
<dbReference type="EnsemblPlants" id="TraesCS7B02G423500.1">
    <property type="protein sequence ID" value="TraesCS7B02G423500.1"/>
    <property type="gene ID" value="TraesCS7B02G423500"/>
</dbReference>
<keyword evidence="2" id="KW-0433">Leucine-rich repeat</keyword>
<dbReference type="FunFam" id="3.40.50.300:FF:001091">
    <property type="entry name" value="Probable disease resistance protein At1g61300"/>
    <property type="match status" value="1"/>
</dbReference>
<reference evidence="11" key="1">
    <citation type="submission" date="2018-08" db="EMBL/GenBank/DDBJ databases">
        <authorList>
            <person name="Rossello M."/>
        </authorList>
    </citation>
    <scope>NUCLEOTIDE SEQUENCE [LARGE SCALE GENOMIC DNA]</scope>
    <source>
        <strain evidence="11">cv. Chinese Spring</strain>
    </source>
</reference>
<dbReference type="Gene3D" id="3.40.50.300">
    <property type="entry name" value="P-loop containing nucleotide triphosphate hydrolases"/>
    <property type="match status" value="1"/>
</dbReference>
<keyword evidence="12" id="KW-1185">Reference proteome</keyword>
<dbReference type="GO" id="GO:0002758">
    <property type="term" value="P:innate immune response-activating signaling pathway"/>
    <property type="evidence" value="ECO:0007669"/>
    <property type="project" value="UniProtKB-ARBA"/>
</dbReference>
<keyword evidence="5" id="KW-0611">Plant defense</keyword>
<keyword evidence="6" id="KW-0175">Coiled coil</keyword>